<dbReference type="Pfam" id="PF25053">
    <property type="entry name" value="DUF7791"/>
    <property type="match status" value="1"/>
</dbReference>
<comment type="caution">
    <text evidence="4">The sequence shown here is derived from an EMBL/GenBank/DDBJ whole genome shotgun (WGS) entry which is preliminary data.</text>
</comment>
<sequence>MEALAVVALAGNILQFFETGTKFAIRASEICRSQAAGQASTQLSELHHVADDLRGLLEKLQQKPDASNQGQSQLSSLSEACAAVTQEMCAKLDGIGLTGHGRLELVIQEFRASWHIEEIQALETRISRLRDQLAAHLVVSLSRDLTIKSLEKQDEILSKIENLQSYAGACNAVNQKPLTQKPPGSIFIACLARFLPEDDQDDQRQISLLKSAMRRNLAASGTDKETPPSPSKFAPSLEENVRKKFMASLDYRERSYRESAIKHPYQDTFKWIFRDGLWNKRTSFSQWLRSDTSDKSDSNLFWVTGKAGSGKSTLMKFVSDFQEGGEGATECLAYLKKWSGKSKLLTASFYFWASGTAAQASQDSLFRSFLYQVLNQVPAVIPRVAPQVWESACLLGTPISPDWSSEALQRFFRNAMKEVSDAQIKICLFIDGLDEFGGSPEVLISVIRDVLRLPGVKVCVSSRPWVQFEDSFGQGPSLHVQDLTRSDIEHYVKSHFKNDSGFARLCEHDKMSLEPHGFASNLVDEIVKKAAGVFLWVQLVVSSLLSGLESGDRIEDLKNRLDSLPPDIDSLYSRILCDISSPDNCYFKHACQLFRLMLATDGSPDALLFSFADEDVDFAINKLAVRPLTPQQRSAQIQTLRRRLNSRRKGLLEIGKENQVQFLHRTARDFLIKPDTSAKVHEELQGSYFDPHLQLCSAYLCLYKTKTKAWAKEFEGWIQGCLSEASKVTQQSEVMVNILDSLHQTIEASSRPRYLYGRVLARVLEGPERDAFFSHQTRIEFCQSWSGFLALVTYFGIIPYLDARVPQGAICKRVESSNTLTSRFNRLRKWTRGHYNPIPPLLKKGSKEQPSETFPLLFAACLKKKPDIKVFRCLLRHGADPTLRVKLDQFYDAPFDKIPPHIRATETASVLSLIFIYAWWASEIECVYRCRSVWLQIMVSLLRLRSTAEAQSSQAEIRDEVVRVSKLIGFDLRSNWNSIERELKSLFSEMNLGT</sequence>
<feature type="domain" description="NACHT" evidence="3">
    <location>
        <begin position="299"/>
        <end position="464"/>
    </location>
</feature>
<evidence type="ECO:0000256" key="2">
    <source>
        <dbReference type="SAM" id="MobiDB-lite"/>
    </source>
</evidence>
<proteinExistence type="predicted"/>
<keyword evidence="1" id="KW-0677">Repeat</keyword>
<reference evidence="4" key="1">
    <citation type="submission" date="2023-06" db="EMBL/GenBank/DDBJ databases">
        <title>Genome-scale phylogeny and comparative genomics of the fungal order Sordariales.</title>
        <authorList>
            <consortium name="Lawrence Berkeley National Laboratory"/>
            <person name="Hensen N."/>
            <person name="Bonometti L."/>
            <person name="Westerberg I."/>
            <person name="Brannstrom I.O."/>
            <person name="Guillou S."/>
            <person name="Cros-Aarteil S."/>
            <person name="Calhoun S."/>
            <person name="Haridas S."/>
            <person name="Kuo A."/>
            <person name="Mondo S."/>
            <person name="Pangilinan J."/>
            <person name="Riley R."/>
            <person name="Labutti K."/>
            <person name="Andreopoulos B."/>
            <person name="Lipzen A."/>
            <person name="Chen C."/>
            <person name="Yanf M."/>
            <person name="Daum C."/>
            <person name="Ng V."/>
            <person name="Clum A."/>
            <person name="Steindorff A."/>
            <person name="Ohm R."/>
            <person name="Martin F."/>
            <person name="Silar P."/>
            <person name="Natvig D."/>
            <person name="Lalanne C."/>
            <person name="Gautier V."/>
            <person name="Ament-Velasquez S.L."/>
            <person name="Kruys A."/>
            <person name="Hutchinson M.I."/>
            <person name="Powell A.J."/>
            <person name="Barry K."/>
            <person name="Miller A.N."/>
            <person name="Grigoriev I.V."/>
            <person name="Debuchy R."/>
            <person name="Gladieux P."/>
            <person name="Thoren M.H."/>
            <person name="Johannesson H."/>
        </authorList>
    </citation>
    <scope>NUCLEOTIDE SEQUENCE</scope>
    <source>
        <strain evidence="4">PSN4</strain>
    </source>
</reference>
<evidence type="ECO:0000313" key="4">
    <source>
        <dbReference type="EMBL" id="KAK1760289.1"/>
    </source>
</evidence>
<name>A0AAJ0FFU8_9PEZI</name>
<accession>A0AAJ0FFU8</accession>
<dbReference type="AlphaFoldDB" id="A0AAJ0FFU8"/>
<dbReference type="InterPro" id="IPR007111">
    <property type="entry name" value="NACHT_NTPase"/>
</dbReference>
<evidence type="ECO:0000259" key="3">
    <source>
        <dbReference type="PROSITE" id="PS50837"/>
    </source>
</evidence>
<keyword evidence="5" id="KW-1185">Reference proteome</keyword>
<organism evidence="4 5">
    <name type="scientific">Echria macrotheca</name>
    <dbReference type="NCBI Taxonomy" id="438768"/>
    <lineage>
        <taxon>Eukaryota</taxon>
        <taxon>Fungi</taxon>
        <taxon>Dikarya</taxon>
        <taxon>Ascomycota</taxon>
        <taxon>Pezizomycotina</taxon>
        <taxon>Sordariomycetes</taxon>
        <taxon>Sordariomycetidae</taxon>
        <taxon>Sordariales</taxon>
        <taxon>Schizotheciaceae</taxon>
        <taxon>Echria</taxon>
    </lineage>
</organism>
<evidence type="ECO:0000313" key="5">
    <source>
        <dbReference type="Proteomes" id="UP001239445"/>
    </source>
</evidence>
<dbReference type="InterPro" id="IPR056693">
    <property type="entry name" value="DUF7791"/>
</dbReference>
<dbReference type="EMBL" id="MU839827">
    <property type="protein sequence ID" value="KAK1760289.1"/>
    <property type="molecule type" value="Genomic_DNA"/>
</dbReference>
<dbReference type="SUPFAM" id="SSF52540">
    <property type="entry name" value="P-loop containing nucleoside triphosphate hydrolases"/>
    <property type="match status" value="1"/>
</dbReference>
<dbReference type="InterPro" id="IPR027417">
    <property type="entry name" value="P-loop_NTPase"/>
</dbReference>
<feature type="region of interest" description="Disordered" evidence="2">
    <location>
        <begin position="217"/>
        <end position="237"/>
    </location>
</feature>
<evidence type="ECO:0000256" key="1">
    <source>
        <dbReference type="ARBA" id="ARBA00022737"/>
    </source>
</evidence>
<protein>
    <recommendedName>
        <fullName evidence="3">NACHT domain-containing protein</fullName>
    </recommendedName>
</protein>
<dbReference type="Pfam" id="PF24883">
    <property type="entry name" value="NPHP3_N"/>
    <property type="match status" value="1"/>
</dbReference>
<dbReference type="InterPro" id="IPR056884">
    <property type="entry name" value="NPHP3-like_N"/>
</dbReference>
<dbReference type="PANTHER" id="PTHR10039">
    <property type="entry name" value="AMELOGENIN"/>
    <property type="match status" value="1"/>
</dbReference>
<dbReference type="Gene3D" id="3.40.50.300">
    <property type="entry name" value="P-loop containing nucleotide triphosphate hydrolases"/>
    <property type="match status" value="1"/>
</dbReference>
<gene>
    <name evidence="4" type="ORF">QBC47DRAFT_334305</name>
</gene>
<dbReference type="Proteomes" id="UP001239445">
    <property type="component" value="Unassembled WGS sequence"/>
</dbReference>
<dbReference type="PROSITE" id="PS50837">
    <property type="entry name" value="NACHT"/>
    <property type="match status" value="1"/>
</dbReference>
<dbReference type="PANTHER" id="PTHR10039:SF5">
    <property type="entry name" value="NACHT DOMAIN-CONTAINING PROTEIN"/>
    <property type="match status" value="1"/>
</dbReference>